<dbReference type="EMBL" id="JANLCJ010000449">
    <property type="protein sequence ID" value="MCS5737144.1"/>
    <property type="molecule type" value="Genomic_DNA"/>
</dbReference>
<feature type="non-terminal residue" evidence="1">
    <location>
        <position position="220"/>
    </location>
</feature>
<evidence type="ECO:0000313" key="2">
    <source>
        <dbReference type="Proteomes" id="UP001165586"/>
    </source>
</evidence>
<accession>A0ABT2HB25</accession>
<sequence>AKDGSTIHMVGNKLTVPYEPANGIQNMELHANFIFSQGWKTKLAQFKREGQTFYNDVWRTTGQEGTVAGVVYSSIDTSYKIEMEPSSTPPPIVGESYQRIHVKTNDPNGLKTVVITEASDGKSGIHIGQFNGQEWLKDVATGQEVRAESRIFKVTAKPEAGYEIEKIVWYIDPAKESLGRPLDNTAPYPIGENDQTDGEIVRSYDGTGSRFVVGEEQEVH</sequence>
<proteinExistence type="predicted"/>
<keyword evidence="2" id="KW-1185">Reference proteome</keyword>
<comment type="caution">
    <text evidence="1">The sequence shown here is derived from an EMBL/GenBank/DDBJ whole genome shotgun (WGS) entry which is preliminary data.</text>
</comment>
<name>A0ABT2HB25_9MICO</name>
<protein>
    <submittedName>
        <fullName evidence="1">Uncharacterized protein</fullName>
    </submittedName>
</protein>
<dbReference type="Proteomes" id="UP001165586">
    <property type="component" value="Unassembled WGS sequence"/>
</dbReference>
<reference evidence="1" key="1">
    <citation type="submission" date="2022-08" db="EMBL/GenBank/DDBJ databases">
        <authorList>
            <person name="Deng Y."/>
            <person name="Han X.-F."/>
            <person name="Zhang Y.-Q."/>
        </authorList>
    </citation>
    <scope>NUCLEOTIDE SEQUENCE</scope>
    <source>
        <strain evidence="1">CPCC 203386</strain>
    </source>
</reference>
<organism evidence="1 2">
    <name type="scientific">Herbiconiux daphne</name>
    <dbReference type="NCBI Taxonomy" id="2970914"/>
    <lineage>
        <taxon>Bacteria</taxon>
        <taxon>Bacillati</taxon>
        <taxon>Actinomycetota</taxon>
        <taxon>Actinomycetes</taxon>
        <taxon>Micrococcales</taxon>
        <taxon>Microbacteriaceae</taxon>
        <taxon>Herbiconiux</taxon>
    </lineage>
</organism>
<dbReference type="RefSeq" id="WP_259543465.1">
    <property type="nucleotide sequence ID" value="NZ_JANLCJ010000449.1"/>
</dbReference>
<feature type="non-terminal residue" evidence="1">
    <location>
        <position position="1"/>
    </location>
</feature>
<gene>
    <name evidence="1" type="ORF">N1032_25790</name>
</gene>
<evidence type="ECO:0000313" key="1">
    <source>
        <dbReference type="EMBL" id="MCS5737144.1"/>
    </source>
</evidence>